<evidence type="ECO:0000256" key="3">
    <source>
        <dbReference type="ARBA" id="ARBA00022801"/>
    </source>
</evidence>
<evidence type="ECO:0000256" key="2">
    <source>
        <dbReference type="ARBA" id="ARBA00022729"/>
    </source>
</evidence>
<feature type="compositionally biased region" description="Low complexity" evidence="7">
    <location>
        <begin position="8"/>
        <end position="18"/>
    </location>
</feature>
<dbReference type="PANTHER" id="PTHR42800:SF4">
    <property type="entry name" value="INVERTASE 2"/>
    <property type="match status" value="1"/>
</dbReference>
<dbReference type="InterPro" id="IPR013148">
    <property type="entry name" value="Glyco_hydro_32_N"/>
</dbReference>
<evidence type="ECO:0000256" key="6">
    <source>
        <dbReference type="RuleBase" id="RU362110"/>
    </source>
</evidence>
<feature type="region of interest" description="Disordered" evidence="7">
    <location>
        <begin position="1"/>
        <end position="33"/>
    </location>
</feature>
<comment type="similarity">
    <text evidence="1 6">Belongs to the glycosyl hydrolase 32 family.</text>
</comment>
<dbReference type="CDD" id="cd18622">
    <property type="entry name" value="GH32_Inu-like"/>
    <property type="match status" value="1"/>
</dbReference>
<feature type="compositionally biased region" description="Polar residues" evidence="7">
    <location>
        <begin position="69"/>
        <end position="78"/>
    </location>
</feature>
<keyword evidence="11" id="KW-1185">Reference proteome</keyword>
<accession>A0A0P1KPE5</accession>
<dbReference type="GO" id="GO:0000324">
    <property type="term" value="C:fungal-type vacuole"/>
    <property type="evidence" value="ECO:0007669"/>
    <property type="project" value="TreeGrafter"/>
</dbReference>
<evidence type="ECO:0000313" key="11">
    <source>
        <dbReference type="Proteomes" id="UP000236544"/>
    </source>
</evidence>
<feature type="compositionally biased region" description="Basic residues" evidence="7">
    <location>
        <begin position="20"/>
        <end position="33"/>
    </location>
</feature>
<dbReference type="GO" id="GO:0005576">
    <property type="term" value="C:extracellular region"/>
    <property type="evidence" value="ECO:0007669"/>
    <property type="project" value="UniProtKB-ARBA"/>
</dbReference>
<keyword evidence="3 6" id="KW-0378">Hydrolase</keyword>
<dbReference type="GO" id="GO:0005987">
    <property type="term" value="P:sucrose catabolic process"/>
    <property type="evidence" value="ECO:0007669"/>
    <property type="project" value="TreeGrafter"/>
</dbReference>
<reference evidence="11" key="1">
    <citation type="submission" date="2015-10" db="EMBL/GenBank/DDBJ databases">
        <authorList>
            <person name="Devillers H."/>
        </authorList>
    </citation>
    <scope>NUCLEOTIDE SEQUENCE [LARGE SCALE GENOMIC DNA]</scope>
</reference>
<dbReference type="InterPro" id="IPR023296">
    <property type="entry name" value="Glyco_hydro_beta-prop_sf"/>
</dbReference>
<evidence type="ECO:0000256" key="1">
    <source>
        <dbReference type="ARBA" id="ARBA00009902"/>
    </source>
</evidence>
<proteinExistence type="inferred from homology"/>
<dbReference type="FunFam" id="2.115.10.20:FF:000002">
    <property type="entry name" value="Invertase 2"/>
    <property type="match status" value="1"/>
</dbReference>
<keyword evidence="4" id="KW-0325">Glycoprotein</keyword>
<evidence type="ECO:0000313" key="10">
    <source>
        <dbReference type="EMBL" id="CUS21398.1"/>
    </source>
</evidence>
<evidence type="ECO:0000256" key="5">
    <source>
        <dbReference type="ARBA" id="ARBA00023295"/>
    </source>
</evidence>
<dbReference type="Gene3D" id="2.115.10.20">
    <property type="entry name" value="Glycosyl hydrolase domain, family 43"/>
    <property type="match status" value="1"/>
</dbReference>
<evidence type="ECO:0000256" key="4">
    <source>
        <dbReference type="ARBA" id="ARBA00023180"/>
    </source>
</evidence>
<dbReference type="SMART" id="SM00640">
    <property type="entry name" value="Glyco_32"/>
    <property type="match status" value="1"/>
</dbReference>
<dbReference type="Proteomes" id="UP000236544">
    <property type="component" value="Unassembled WGS sequence"/>
</dbReference>
<name>A0A0P1KPE5_9SACH</name>
<dbReference type="Gene3D" id="2.60.120.560">
    <property type="entry name" value="Exo-inulinase, domain 1"/>
    <property type="match status" value="1"/>
</dbReference>
<dbReference type="SUPFAM" id="SSF49899">
    <property type="entry name" value="Concanavalin A-like lectins/glucanases"/>
    <property type="match status" value="1"/>
</dbReference>
<dbReference type="PROSITE" id="PS00609">
    <property type="entry name" value="GLYCOSYL_HYDROL_F32"/>
    <property type="match status" value="1"/>
</dbReference>
<feature type="domain" description="Glycosyl hydrolase family 32 N-terminal" evidence="8">
    <location>
        <begin position="83"/>
        <end position="402"/>
    </location>
</feature>
<feature type="region of interest" description="Disordered" evidence="7">
    <location>
        <begin position="54"/>
        <end position="79"/>
    </location>
</feature>
<protein>
    <submittedName>
        <fullName evidence="10">LAQU0S03e01706g1_1</fullName>
    </submittedName>
</protein>
<evidence type="ECO:0000259" key="9">
    <source>
        <dbReference type="Pfam" id="PF08244"/>
    </source>
</evidence>
<dbReference type="InterPro" id="IPR013189">
    <property type="entry name" value="Glyco_hydro_32_C"/>
</dbReference>
<dbReference type="OrthoDB" id="202537at2759"/>
<organism evidence="10 11">
    <name type="scientific">Lachancea quebecensis</name>
    <dbReference type="NCBI Taxonomy" id="1654605"/>
    <lineage>
        <taxon>Eukaryota</taxon>
        <taxon>Fungi</taxon>
        <taxon>Dikarya</taxon>
        <taxon>Ascomycota</taxon>
        <taxon>Saccharomycotina</taxon>
        <taxon>Saccharomycetes</taxon>
        <taxon>Saccharomycetales</taxon>
        <taxon>Saccharomycetaceae</taxon>
        <taxon>Lachancea</taxon>
    </lineage>
</organism>
<dbReference type="EMBL" id="LN890565">
    <property type="protein sequence ID" value="CUS21398.1"/>
    <property type="molecule type" value="Genomic_DNA"/>
</dbReference>
<dbReference type="InterPro" id="IPR001362">
    <property type="entry name" value="Glyco_hydro_32"/>
</dbReference>
<dbReference type="GO" id="GO:0004575">
    <property type="term" value="F:sucrose alpha-glucosidase activity"/>
    <property type="evidence" value="ECO:0007669"/>
    <property type="project" value="TreeGrafter"/>
</dbReference>
<gene>
    <name evidence="10" type="ORF">LAQU0_S03e01706g</name>
</gene>
<sequence length="603" mass="67152">MATEMPFSSSNTYGSSSSTPHRKPNPSNKRKPLSKMQLLGSALGALVIAAGVTASQSNSGSRAKKTDSQTKFNASSETRPLVHLTPNKGWMNDPNGLFFDSETSVWHAYYQYNPKDSLWGLPLYWGHATSEDLTVWEDHGEAIAPQDDESGAFSGSIVVDTNNTSGFFNDSIKPAQRVVALYTEHNATSESQYAAYSLDGGFTFEYYEQNPVLDVGSDQFRDPKVFWHEETERWVMTLVLAQEYKIQIYTSENLKDWELQSNFSHHGILGYQYECPGMAKVPVERDAPLNVTSNGKTNLTTQDDGAEYKWVMFLSINPGSPTGGSVNQYFIGDFDGKTFTPQDGATRIVDHGKDFYALQTFTNAPNGDTIGLAWASNWDYCAFVPTEAWRGSMSLARNFTIRPYNPNPQTTELNLYSAPILNSSDLETKRYLKKTSLEIGADEALKYNLGKDAQGLLEFTITWKVNSSSIPSVGDFADLSFWFTGKEDDDEYLRLGYAVNAAAFFVDRGNTDVDFVNENPFFNNRQSQNIETYKIGADGLPIYKVHGIIDRNVIELFFNDGSSTSTNLFFLSDGNYIGGVEITAGVEGVYTILDFEIKQLARK</sequence>
<dbReference type="AlphaFoldDB" id="A0A0P1KPE5"/>
<evidence type="ECO:0000256" key="7">
    <source>
        <dbReference type="SAM" id="MobiDB-lite"/>
    </source>
</evidence>
<dbReference type="InterPro" id="IPR018053">
    <property type="entry name" value="Glyco_hydro_32_AS"/>
</dbReference>
<keyword evidence="5 6" id="KW-0326">Glycosidase</keyword>
<dbReference type="SUPFAM" id="SSF75005">
    <property type="entry name" value="Arabinanase/levansucrase/invertase"/>
    <property type="match status" value="1"/>
</dbReference>
<dbReference type="InterPro" id="IPR013320">
    <property type="entry name" value="ConA-like_dom_sf"/>
</dbReference>
<dbReference type="Pfam" id="PF08244">
    <property type="entry name" value="Glyco_hydro_32C"/>
    <property type="match status" value="1"/>
</dbReference>
<evidence type="ECO:0000259" key="8">
    <source>
        <dbReference type="Pfam" id="PF00251"/>
    </source>
</evidence>
<dbReference type="Pfam" id="PF00251">
    <property type="entry name" value="Glyco_hydro_32N"/>
    <property type="match status" value="1"/>
</dbReference>
<dbReference type="PANTHER" id="PTHR42800">
    <property type="entry name" value="EXOINULINASE INUD (AFU_ORTHOLOGUE AFUA_5G00480)"/>
    <property type="match status" value="1"/>
</dbReference>
<keyword evidence="2" id="KW-0732">Signal</keyword>
<feature type="domain" description="Glycosyl hydrolase family 32 C-terminal" evidence="9">
    <location>
        <begin position="448"/>
        <end position="584"/>
    </location>
</feature>